<dbReference type="AlphaFoldDB" id="A0A5R9KBQ6"/>
<evidence type="ECO:0000313" key="2">
    <source>
        <dbReference type="Proteomes" id="UP000309788"/>
    </source>
</evidence>
<protein>
    <submittedName>
        <fullName evidence="1">DUF4385 domain-containing protein</fullName>
    </submittedName>
</protein>
<organism evidence="1 2">
    <name type="scientific">Dyadobacter sediminis</name>
    <dbReference type="NCBI Taxonomy" id="1493691"/>
    <lineage>
        <taxon>Bacteria</taxon>
        <taxon>Pseudomonadati</taxon>
        <taxon>Bacteroidota</taxon>
        <taxon>Cytophagia</taxon>
        <taxon>Cytophagales</taxon>
        <taxon>Spirosomataceae</taxon>
        <taxon>Dyadobacter</taxon>
    </lineage>
</organism>
<dbReference type="OrthoDB" id="65486at2"/>
<proteinExistence type="predicted"/>
<dbReference type="InterPro" id="IPR025494">
    <property type="entry name" value="DUF4385"/>
</dbReference>
<sequence length="160" mass="18872">MSRKPSYLHFDKPAYAWKPDIDYRAQPELYRVGKGEQGVLICEPYKSEIGQFWRFKTKAIAEESSRKIHALFTAYLDENDFVGADMARKYLQMGYTRARRYANYKGGKKYDKDHDYQQLERGTGEQEKAEAAAVFFEKWKEAESNVLYKNLKNNWKRTLG</sequence>
<keyword evidence="2" id="KW-1185">Reference proteome</keyword>
<gene>
    <name evidence="1" type="ORF">FEM55_16030</name>
</gene>
<dbReference type="Proteomes" id="UP000309788">
    <property type="component" value="Unassembled WGS sequence"/>
</dbReference>
<accession>A0A5R9KBQ6</accession>
<dbReference type="EMBL" id="VCEI01000025">
    <property type="protein sequence ID" value="TLU92246.1"/>
    <property type="molecule type" value="Genomic_DNA"/>
</dbReference>
<evidence type="ECO:0000313" key="1">
    <source>
        <dbReference type="EMBL" id="TLU92246.1"/>
    </source>
</evidence>
<dbReference type="Pfam" id="PF14328">
    <property type="entry name" value="DUF4385"/>
    <property type="match status" value="1"/>
</dbReference>
<reference evidence="1 2" key="1">
    <citation type="submission" date="2019-05" db="EMBL/GenBank/DDBJ databases">
        <authorList>
            <person name="Qu J.-H."/>
        </authorList>
    </citation>
    <scope>NUCLEOTIDE SEQUENCE [LARGE SCALE GENOMIC DNA]</scope>
    <source>
        <strain evidence="1 2">Z12</strain>
    </source>
</reference>
<comment type="caution">
    <text evidence="1">The sequence shown here is derived from an EMBL/GenBank/DDBJ whole genome shotgun (WGS) entry which is preliminary data.</text>
</comment>
<name>A0A5R9KBQ6_9BACT</name>
<dbReference type="RefSeq" id="WP_138282355.1">
    <property type="nucleotide sequence ID" value="NZ_BMGE01000003.1"/>
</dbReference>